<name>A0A9P5NEG1_GYMJU</name>
<dbReference type="InterPro" id="IPR001680">
    <property type="entry name" value="WD40_rpt"/>
</dbReference>
<reference evidence="5" key="1">
    <citation type="submission" date="2020-11" db="EMBL/GenBank/DDBJ databases">
        <authorList>
            <consortium name="DOE Joint Genome Institute"/>
            <person name="Ahrendt S."/>
            <person name="Riley R."/>
            <person name="Andreopoulos W."/>
            <person name="LaButti K."/>
            <person name="Pangilinan J."/>
            <person name="Ruiz-duenas F.J."/>
            <person name="Barrasa J.M."/>
            <person name="Sanchez-Garcia M."/>
            <person name="Camarero S."/>
            <person name="Miyauchi S."/>
            <person name="Serrano A."/>
            <person name="Linde D."/>
            <person name="Babiker R."/>
            <person name="Drula E."/>
            <person name="Ayuso-Fernandez I."/>
            <person name="Pacheco R."/>
            <person name="Padilla G."/>
            <person name="Ferreira P."/>
            <person name="Barriuso J."/>
            <person name="Kellner H."/>
            <person name="Castanera R."/>
            <person name="Alfaro M."/>
            <person name="Ramirez L."/>
            <person name="Pisabarro A.G."/>
            <person name="Kuo A."/>
            <person name="Tritt A."/>
            <person name="Lipzen A."/>
            <person name="He G."/>
            <person name="Yan M."/>
            <person name="Ng V."/>
            <person name="Cullen D."/>
            <person name="Martin F."/>
            <person name="Rosso M.-N."/>
            <person name="Henrissat B."/>
            <person name="Hibbett D."/>
            <person name="Martinez A.T."/>
            <person name="Grigoriev I.V."/>
        </authorList>
    </citation>
    <scope>NUCLEOTIDE SEQUENCE</scope>
    <source>
        <strain evidence="5">AH 44721</strain>
    </source>
</reference>
<evidence type="ECO:0000256" key="1">
    <source>
        <dbReference type="ARBA" id="ARBA00022574"/>
    </source>
</evidence>
<dbReference type="PROSITE" id="PS00678">
    <property type="entry name" value="WD_REPEATS_1"/>
    <property type="match status" value="2"/>
</dbReference>
<keyword evidence="6" id="KW-1185">Reference proteome</keyword>
<dbReference type="InterPro" id="IPR036322">
    <property type="entry name" value="WD40_repeat_dom_sf"/>
</dbReference>
<feature type="repeat" description="WD" evidence="3">
    <location>
        <begin position="617"/>
        <end position="644"/>
    </location>
</feature>
<dbReference type="InterPro" id="IPR015943">
    <property type="entry name" value="WD40/YVTN_repeat-like_dom_sf"/>
</dbReference>
<evidence type="ECO:0000313" key="6">
    <source>
        <dbReference type="Proteomes" id="UP000724874"/>
    </source>
</evidence>
<feature type="repeat" description="WD" evidence="3">
    <location>
        <begin position="683"/>
        <end position="724"/>
    </location>
</feature>
<evidence type="ECO:0000256" key="3">
    <source>
        <dbReference type="PROSITE-ProRule" id="PRU00221"/>
    </source>
</evidence>
<dbReference type="CDD" id="cd00200">
    <property type="entry name" value="WD40"/>
    <property type="match status" value="1"/>
</dbReference>
<keyword evidence="1 3" id="KW-0853">WD repeat</keyword>
<dbReference type="AlphaFoldDB" id="A0A9P5NEG1"/>
<dbReference type="PANTHER" id="PTHR33840:SF1">
    <property type="entry name" value="TLE1 PHOSPHOLIPASE DOMAIN-CONTAINING PROTEIN"/>
    <property type="match status" value="1"/>
</dbReference>
<keyword evidence="2" id="KW-0677">Repeat</keyword>
<feature type="repeat" description="WD" evidence="3">
    <location>
        <begin position="725"/>
        <end position="766"/>
    </location>
</feature>
<dbReference type="Pfam" id="PF09994">
    <property type="entry name" value="T6SS_Tle1-like_cat"/>
    <property type="match status" value="1"/>
</dbReference>
<dbReference type="InterPro" id="IPR018712">
    <property type="entry name" value="Tle1-like_cat"/>
</dbReference>
<comment type="caution">
    <text evidence="5">The sequence shown here is derived from an EMBL/GenBank/DDBJ whole genome shotgun (WGS) entry which is preliminary data.</text>
</comment>
<dbReference type="Gene3D" id="2.130.10.10">
    <property type="entry name" value="YVTN repeat-like/Quinoprotein amine dehydrogenase"/>
    <property type="match status" value="2"/>
</dbReference>
<organism evidence="5 6">
    <name type="scientific">Gymnopilus junonius</name>
    <name type="common">Spectacular rustgill mushroom</name>
    <name type="synonym">Gymnopilus spectabilis subsp. junonius</name>
    <dbReference type="NCBI Taxonomy" id="109634"/>
    <lineage>
        <taxon>Eukaryota</taxon>
        <taxon>Fungi</taxon>
        <taxon>Dikarya</taxon>
        <taxon>Basidiomycota</taxon>
        <taxon>Agaricomycotina</taxon>
        <taxon>Agaricomycetes</taxon>
        <taxon>Agaricomycetidae</taxon>
        <taxon>Agaricales</taxon>
        <taxon>Agaricineae</taxon>
        <taxon>Hymenogastraceae</taxon>
        <taxon>Gymnopilus</taxon>
    </lineage>
</organism>
<dbReference type="OrthoDB" id="538223at2759"/>
<feature type="repeat" description="WD" evidence="3">
    <location>
        <begin position="768"/>
        <end position="808"/>
    </location>
</feature>
<dbReference type="PROSITE" id="PS50082">
    <property type="entry name" value="WD_REPEATS_2"/>
    <property type="match status" value="6"/>
</dbReference>
<dbReference type="PRINTS" id="PR00320">
    <property type="entry name" value="GPROTEINBRPT"/>
</dbReference>
<proteinExistence type="predicted"/>
<evidence type="ECO:0000259" key="4">
    <source>
        <dbReference type="Pfam" id="PF09994"/>
    </source>
</evidence>
<evidence type="ECO:0000313" key="5">
    <source>
        <dbReference type="EMBL" id="KAF8881402.1"/>
    </source>
</evidence>
<dbReference type="InterPro" id="IPR020472">
    <property type="entry name" value="WD40_PAC1"/>
</dbReference>
<dbReference type="Proteomes" id="UP000724874">
    <property type="component" value="Unassembled WGS sequence"/>
</dbReference>
<dbReference type="SMART" id="SM00320">
    <property type="entry name" value="WD40"/>
    <property type="match status" value="6"/>
</dbReference>
<dbReference type="PANTHER" id="PTHR33840">
    <property type="match status" value="1"/>
</dbReference>
<dbReference type="PROSITE" id="PS50294">
    <property type="entry name" value="WD_REPEATS_REGION"/>
    <property type="match status" value="5"/>
</dbReference>
<protein>
    <submittedName>
        <fullName evidence="5">WD40-repeat-containing domain protein</fullName>
    </submittedName>
</protein>
<dbReference type="SUPFAM" id="SSF50978">
    <property type="entry name" value="WD40 repeat-like"/>
    <property type="match status" value="1"/>
</dbReference>
<dbReference type="EMBL" id="JADNYJ010000132">
    <property type="protein sequence ID" value="KAF8881402.1"/>
    <property type="molecule type" value="Genomic_DNA"/>
</dbReference>
<dbReference type="InterPro" id="IPR019775">
    <property type="entry name" value="WD40_repeat_CS"/>
</dbReference>
<accession>A0A9P5NEG1</accession>
<feature type="repeat" description="WD" evidence="3">
    <location>
        <begin position="574"/>
        <end position="606"/>
    </location>
</feature>
<evidence type="ECO:0000256" key="2">
    <source>
        <dbReference type="ARBA" id="ARBA00022737"/>
    </source>
</evidence>
<feature type="domain" description="T6SS Phospholipase effector Tle1-like catalytic" evidence="4">
    <location>
        <begin position="21"/>
        <end position="321"/>
    </location>
</feature>
<feature type="repeat" description="WD" evidence="3">
    <location>
        <begin position="661"/>
        <end position="683"/>
    </location>
</feature>
<sequence length="809" mass="90375">MDTSSKDNLLKHECGHSQNGRNLVLFIDGTSNQFGENNTNVVELHNLVLKEIGDNQLTWYQSGIGTYAQPSWKSWKYFEQVLDNKVDLAIAWNFQGTVHDAYEWLTDNYQAGDCIFLFGFSRGAYQVRVLAGMIDKVGLLHKGNKKQIEFAFEIYEDSKSDEVKEGAEHGISSAEHFKRGFSHKNVRVHFVGAWDTVSSIGLVRGKRMLPRTVDGMKHVCYFRHALALDERRVKFLPEYAYGGDTVVHNTAHEGNGELPDEHFSYRSGTPTTMSSHTVTNETNRHTKEVWFAGTHSDIGGGNVENEAMDRGRPPLRWMASEAAEAGLRLEKFDRELSLKEQVEVRESLTFPWRLLEVLPLKRLTFDGDKRGKTTTHMPHLGASRKIKYGQKIHSSVLLADTDIKYTPKAKPPGKVNPEKFWDSLRALAEHKNPWLENLLIPASTRGRQGLYKTVVDALGNSDAVPSVHVKNQLLITLMHILRKTSSVDKLQFVPSVNVAPLVSDLLMSSDQEYQLTAKTFLGKFTDPCVHVIQEEEKELLSVIYSPDGKWIVSAPDSIVKVRDAEIFNSVQEPFRAHKSAIRSLAFSPTGKLFASGSADKTIRIWDPQAEVPAKATIDAHDDSVEGVAFSPDGKYIISGSQDKTATPIGLHASILSRWHVLASGSADKTVRIWDTTSRNTIAELTHTDTIWSVAFSPDSRRLVSGSRDGIVRVWDLKTKKVILKDKEHKGSVAAVAFSPDGVYTASGSYDKTIRIFEAETGKQVRPPLEGHTSEVQTLAFSPDGKRLISGANNAIRVWDIEMLKLLYRG</sequence>
<dbReference type="Pfam" id="PF00400">
    <property type="entry name" value="WD40"/>
    <property type="match status" value="6"/>
</dbReference>
<gene>
    <name evidence="5" type="ORF">CPB84DRAFT_1965603</name>
</gene>